<comment type="caution">
    <text evidence="2">The sequence shown here is derived from an EMBL/GenBank/DDBJ whole genome shotgun (WGS) entry which is preliminary data.</text>
</comment>
<reference evidence="2 3" key="1">
    <citation type="submission" date="2014-02" db="EMBL/GenBank/DDBJ databases">
        <title>Draft genome sequence of Lysinibacillus odysseyi NBRC 100172.</title>
        <authorList>
            <person name="Zhang F."/>
            <person name="Wang G."/>
            <person name="Zhang L."/>
        </authorList>
    </citation>
    <scope>NUCLEOTIDE SEQUENCE [LARGE SCALE GENOMIC DNA]</scope>
    <source>
        <strain evidence="2 3">NBRC 100172</strain>
    </source>
</reference>
<proteinExistence type="predicted"/>
<sequence length="111" mass="12456">MEKENFEELKKQLLARIDTEDLLEVKKVNDLIRLHELDAACDEVIDRDGVSITIENGSQKFIKSHPSMNEKMKINAQKIALEKSIKFKLKATPAPAAPSTVEGEPKRGSLI</sequence>
<organism evidence="2 3">
    <name type="scientific">Lysinibacillus odysseyi 34hs-1 = NBRC 100172</name>
    <dbReference type="NCBI Taxonomy" id="1220589"/>
    <lineage>
        <taxon>Bacteria</taxon>
        <taxon>Bacillati</taxon>
        <taxon>Bacillota</taxon>
        <taxon>Bacilli</taxon>
        <taxon>Bacillales</taxon>
        <taxon>Bacillaceae</taxon>
        <taxon>Lysinibacillus</taxon>
    </lineage>
</organism>
<evidence type="ECO:0000313" key="3">
    <source>
        <dbReference type="Proteomes" id="UP000030437"/>
    </source>
</evidence>
<accession>A0A0A3IVH2</accession>
<dbReference type="eggNOG" id="ENOG5030BN3">
    <property type="taxonomic scope" value="Bacteria"/>
</dbReference>
<evidence type="ECO:0000313" key="2">
    <source>
        <dbReference type="EMBL" id="KGR88716.1"/>
    </source>
</evidence>
<name>A0A0A3IVH2_9BACI</name>
<dbReference type="EMBL" id="JPVP01000037">
    <property type="protein sequence ID" value="KGR88716.1"/>
    <property type="molecule type" value="Genomic_DNA"/>
</dbReference>
<dbReference type="Proteomes" id="UP000030437">
    <property type="component" value="Unassembled WGS sequence"/>
</dbReference>
<feature type="region of interest" description="Disordered" evidence="1">
    <location>
        <begin position="91"/>
        <end position="111"/>
    </location>
</feature>
<evidence type="ECO:0000256" key="1">
    <source>
        <dbReference type="SAM" id="MobiDB-lite"/>
    </source>
</evidence>
<evidence type="ECO:0008006" key="4">
    <source>
        <dbReference type="Google" id="ProtNLM"/>
    </source>
</evidence>
<dbReference type="AlphaFoldDB" id="A0A0A3IVH2"/>
<dbReference type="RefSeq" id="WP_036150363.1">
    <property type="nucleotide sequence ID" value="NZ_AVCX01000026.1"/>
</dbReference>
<keyword evidence="3" id="KW-1185">Reference proteome</keyword>
<dbReference type="STRING" id="1220589.CD32_01235"/>
<dbReference type="OrthoDB" id="2877109at2"/>
<gene>
    <name evidence="2" type="ORF">CD32_01235</name>
</gene>
<protein>
    <recommendedName>
        <fullName evidence="4">Terminase</fullName>
    </recommendedName>
</protein>